<accession>A0A9Q9XR57</accession>
<gene>
    <name evidence="2" type="primary">LOC122141887</name>
</gene>
<reference evidence="2" key="1">
    <citation type="submission" date="2025-08" db="UniProtKB">
        <authorList>
            <consortium name="RefSeq"/>
        </authorList>
    </citation>
    <scope>IDENTIFICATION</scope>
    <source>
        <tissue evidence="2">Muscle</tissue>
    </source>
</reference>
<dbReference type="KEGG" id="ccar:122141887"/>
<dbReference type="AlphaFoldDB" id="A0A9Q9XR57"/>
<feature type="domain" description="AGRL2-4 GAIN subdomain A" evidence="1">
    <location>
        <begin position="3"/>
        <end position="99"/>
    </location>
</feature>
<dbReference type="Pfam" id="PF16489">
    <property type="entry name" value="GAIN"/>
    <property type="match status" value="1"/>
</dbReference>
<dbReference type="OrthoDB" id="1100386at2759"/>
<dbReference type="GeneID" id="122141887"/>
<sequence length="302" mass="33145">MHAGDITYTVRAMGHLIDLLDVQLRNLTPGGKDSAARSLNKLQKRERSCRYFVQAMVETVNNLLQPQARTAWMELLSGDQLRAATMLLDTVEQGAFVLADNLLKTDVVQENTENIQLEVARMSTDGNLPDLKFPQTGGQGNAIHLSANTLKQHGRNGEIRMAFVLYKHLGSYLSTENASMKFSSETLNTNYSVIVNSPVITAAINKDSNKVYLSDPVIVNIYCATYSVCSSSSSSSLRREFNPTVHSGATRSAVMTGVLGRTPRVSSAGCWNPNRKRHTTLLLPFSQLTNFVACARNGSRGM</sequence>
<evidence type="ECO:0000313" key="2">
    <source>
        <dbReference type="RefSeq" id="XP_042606464.1"/>
    </source>
</evidence>
<dbReference type="Proteomes" id="UP001155660">
    <property type="component" value="Chromosome B23"/>
</dbReference>
<evidence type="ECO:0000259" key="1">
    <source>
        <dbReference type="Pfam" id="PF16489"/>
    </source>
</evidence>
<dbReference type="InterPro" id="IPR032471">
    <property type="entry name" value="AGRL2-4_GAIN_subdom_A"/>
</dbReference>
<protein>
    <submittedName>
        <fullName evidence="2">Adhesion G protein-coupled receptor L3-like</fullName>
    </submittedName>
</protein>
<name>A0A9Q9XR57_CYPCA</name>
<proteinExistence type="predicted"/>
<dbReference type="RefSeq" id="XP_042606464.1">
    <property type="nucleotide sequence ID" value="XM_042750530.1"/>
</dbReference>
<organism evidence="2">
    <name type="scientific">Cyprinus carpio</name>
    <name type="common">Common carp</name>
    <dbReference type="NCBI Taxonomy" id="7962"/>
    <lineage>
        <taxon>Eukaryota</taxon>
        <taxon>Metazoa</taxon>
        <taxon>Chordata</taxon>
        <taxon>Craniata</taxon>
        <taxon>Vertebrata</taxon>
        <taxon>Euteleostomi</taxon>
        <taxon>Actinopterygii</taxon>
        <taxon>Neopterygii</taxon>
        <taxon>Teleostei</taxon>
        <taxon>Ostariophysi</taxon>
        <taxon>Cypriniformes</taxon>
        <taxon>Cyprinidae</taxon>
        <taxon>Cyprininae</taxon>
        <taxon>Cyprinus</taxon>
    </lineage>
</organism>